<protein>
    <submittedName>
        <fullName evidence="1">Os09g0531900 protein</fullName>
    </submittedName>
</protein>
<proteinExistence type="predicted"/>
<evidence type="ECO:0000313" key="1">
    <source>
        <dbReference type="EMBL" id="BAT09108.1"/>
    </source>
</evidence>
<dbReference type="AlphaFoldDB" id="A0A0P0XQG0"/>
<evidence type="ECO:0000313" key="2">
    <source>
        <dbReference type="Proteomes" id="UP000059680"/>
    </source>
</evidence>
<reference evidence="1 2" key="3">
    <citation type="journal article" date="2013" name="Rice">
        <title>Improvement of the Oryza sativa Nipponbare reference genome using next generation sequence and optical map data.</title>
        <authorList>
            <person name="Kawahara Y."/>
            <person name="de la Bastide M."/>
            <person name="Hamilton J.P."/>
            <person name="Kanamori H."/>
            <person name="McCombie W.R."/>
            <person name="Ouyang S."/>
            <person name="Schwartz D.C."/>
            <person name="Tanaka T."/>
            <person name="Wu J."/>
            <person name="Zhou S."/>
            <person name="Childs K.L."/>
            <person name="Davidson R.M."/>
            <person name="Lin H."/>
            <person name="Quesada-Ocampo L."/>
            <person name="Vaillancourt B."/>
            <person name="Sakai H."/>
            <person name="Lee S.S."/>
            <person name="Kim J."/>
            <person name="Numa H."/>
            <person name="Itoh T."/>
            <person name="Buell C.R."/>
            <person name="Matsumoto T."/>
        </authorList>
    </citation>
    <scope>NUCLEOTIDE SEQUENCE [LARGE SCALE GENOMIC DNA]</scope>
    <source>
        <strain evidence="2">cv. Nipponbare</strain>
    </source>
</reference>
<feature type="non-terminal residue" evidence="1">
    <location>
        <position position="1"/>
    </location>
</feature>
<reference evidence="1 2" key="2">
    <citation type="journal article" date="2013" name="Plant Cell Physiol.">
        <title>Rice Annotation Project Database (RAP-DB): an integrative and interactive database for rice genomics.</title>
        <authorList>
            <person name="Sakai H."/>
            <person name="Lee S.S."/>
            <person name="Tanaka T."/>
            <person name="Numa H."/>
            <person name="Kim J."/>
            <person name="Kawahara Y."/>
            <person name="Wakimoto H."/>
            <person name="Yang C.C."/>
            <person name="Iwamoto M."/>
            <person name="Abe T."/>
            <person name="Yamada Y."/>
            <person name="Muto A."/>
            <person name="Inokuchi H."/>
            <person name="Ikemura T."/>
            <person name="Matsumoto T."/>
            <person name="Sasaki T."/>
            <person name="Itoh T."/>
        </authorList>
    </citation>
    <scope>NUCLEOTIDE SEQUENCE [LARGE SCALE GENOMIC DNA]</scope>
    <source>
        <strain evidence="2">cv. Nipponbare</strain>
    </source>
</reference>
<keyword evidence="2" id="KW-1185">Reference proteome</keyword>
<dbReference type="ExpressionAtlas" id="A0A0P0XQG0">
    <property type="expression patterns" value="baseline and differential"/>
</dbReference>
<dbReference type="Proteomes" id="UP000059680">
    <property type="component" value="Chromosome 9"/>
</dbReference>
<gene>
    <name evidence="1" type="ordered locus">Os09g0531900</name>
    <name evidence="1" type="ORF">OSNPB_090531900</name>
</gene>
<name>A0A0P0XQG0_ORYSJ</name>
<organism evidence="1 2">
    <name type="scientific">Oryza sativa subsp. japonica</name>
    <name type="common">Rice</name>
    <dbReference type="NCBI Taxonomy" id="39947"/>
    <lineage>
        <taxon>Eukaryota</taxon>
        <taxon>Viridiplantae</taxon>
        <taxon>Streptophyta</taxon>
        <taxon>Embryophyta</taxon>
        <taxon>Tracheophyta</taxon>
        <taxon>Spermatophyta</taxon>
        <taxon>Magnoliopsida</taxon>
        <taxon>Liliopsida</taxon>
        <taxon>Poales</taxon>
        <taxon>Poaceae</taxon>
        <taxon>BOP clade</taxon>
        <taxon>Oryzoideae</taxon>
        <taxon>Oryzeae</taxon>
        <taxon>Oryzinae</taxon>
        <taxon>Oryza</taxon>
        <taxon>Oryza sativa</taxon>
    </lineage>
</organism>
<accession>A0A0P0XQG0</accession>
<dbReference type="EMBL" id="AP014965">
    <property type="protein sequence ID" value="BAT09108.1"/>
    <property type="molecule type" value="Genomic_DNA"/>
</dbReference>
<reference evidence="2" key="1">
    <citation type="journal article" date="2005" name="Nature">
        <title>The map-based sequence of the rice genome.</title>
        <authorList>
            <consortium name="International rice genome sequencing project (IRGSP)"/>
            <person name="Matsumoto T."/>
            <person name="Wu J."/>
            <person name="Kanamori H."/>
            <person name="Katayose Y."/>
            <person name="Fujisawa M."/>
            <person name="Namiki N."/>
            <person name="Mizuno H."/>
            <person name="Yamamoto K."/>
            <person name="Antonio B.A."/>
            <person name="Baba T."/>
            <person name="Sakata K."/>
            <person name="Nagamura Y."/>
            <person name="Aoki H."/>
            <person name="Arikawa K."/>
            <person name="Arita K."/>
            <person name="Bito T."/>
            <person name="Chiden Y."/>
            <person name="Fujitsuka N."/>
            <person name="Fukunaka R."/>
            <person name="Hamada M."/>
            <person name="Harada C."/>
            <person name="Hayashi A."/>
            <person name="Hijishita S."/>
            <person name="Honda M."/>
            <person name="Hosokawa S."/>
            <person name="Ichikawa Y."/>
            <person name="Idonuma A."/>
            <person name="Iijima M."/>
            <person name="Ikeda M."/>
            <person name="Ikeno M."/>
            <person name="Ito K."/>
            <person name="Ito S."/>
            <person name="Ito T."/>
            <person name="Ito Y."/>
            <person name="Ito Y."/>
            <person name="Iwabuchi A."/>
            <person name="Kamiya K."/>
            <person name="Karasawa W."/>
            <person name="Kurita K."/>
            <person name="Katagiri S."/>
            <person name="Kikuta A."/>
            <person name="Kobayashi H."/>
            <person name="Kobayashi N."/>
            <person name="Machita K."/>
            <person name="Maehara T."/>
            <person name="Masukawa M."/>
            <person name="Mizubayashi T."/>
            <person name="Mukai Y."/>
            <person name="Nagasaki H."/>
            <person name="Nagata Y."/>
            <person name="Naito S."/>
            <person name="Nakashima M."/>
            <person name="Nakama Y."/>
            <person name="Nakamichi Y."/>
            <person name="Nakamura M."/>
            <person name="Meguro A."/>
            <person name="Negishi M."/>
            <person name="Ohta I."/>
            <person name="Ohta T."/>
            <person name="Okamoto M."/>
            <person name="Ono N."/>
            <person name="Saji S."/>
            <person name="Sakaguchi M."/>
            <person name="Sakai K."/>
            <person name="Shibata M."/>
            <person name="Shimokawa T."/>
            <person name="Song J."/>
            <person name="Takazaki Y."/>
            <person name="Terasawa K."/>
            <person name="Tsugane M."/>
            <person name="Tsuji K."/>
            <person name="Ueda S."/>
            <person name="Waki K."/>
            <person name="Yamagata H."/>
            <person name="Yamamoto M."/>
            <person name="Yamamoto S."/>
            <person name="Yamane H."/>
            <person name="Yoshiki S."/>
            <person name="Yoshihara R."/>
            <person name="Yukawa K."/>
            <person name="Zhong H."/>
            <person name="Yano M."/>
            <person name="Yuan Q."/>
            <person name="Ouyang S."/>
            <person name="Liu J."/>
            <person name="Jones K.M."/>
            <person name="Gansberger K."/>
            <person name="Moffat K."/>
            <person name="Hill J."/>
            <person name="Bera J."/>
            <person name="Fadrosh D."/>
            <person name="Jin S."/>
            <person name="Johri S."/>
            <person name="Kim M."/>
            <person name="Overton L."/>
            <person name="Reardon M."/>
            <person name="Tsitrin T."/>
            <person name="Vuong H."/>
            <person name="Weaver B."/>
            <person name="Ciecko A."/>
            <person name="Tallon L."/>
            <person name="Jackson J."/>
            <person name="Pai G."/>
            <person name="Aken S.V."/>
            <person name="Utterback T."/>
            <person name="Reidmuller S."/>
            <person name="Feldblyum T."/>
            <person name="Hsiao J."/>
            <person name="Zismann V."/>
            <person name="Iobst S."/>
            <person name="de Vazeille A.R."/>
            <person name="Buell C.R."/>
            <person name="Ying K."/>
            <person name="Li Y."/>
            <person name="Lu T."/>
            <person name="Huang Y."/>
            <person name="Zhao Q."/>
            <person name="Feng Q."/>
            <person name="Zhang L."/>
            <person name="Zhu J."/>
            <person name="Weng Q."/>
            <person name="Mu J."/>
            <person name="Lu Y."/>
            <person name="Fan D."/>
            <person name="Liu Y."/>
            <person name="Guan J."/>
            <person name="Zhang Y."/>
            <person name="Yu S."/>
            <person name="Liu X."/>
            <person name="Zhang Y."/>
            <person name="Hong G."/>
            <person name="Han B."/>
            <person name="Choisne N."/>
            <person name="Demange N."/>
            <person name="Orjeda G."/>
            <person name="Samain S."/>
            <person name="Cattolico L."/>
            <person name="Pelletier E."/>
            <person name="Couloux A."/>
            <person name="Segurens B."/>
            <person name="Wincker P."/>
            <person name="D'Hont A."/>
            <person name="Scarpelli C."/>
            <person name="Weissenbach J."/>
            <person name="Salanoubat M."/>
            <person name="Quetier F."/>
            <person name="Yu Y."/>
            <person name="Kim H.R."/>
            <person name="Rambo T."/>
            <person name="Currie J."/>
            <person name="Collura K."/>
            <person name="Luo M."/>
            <person name="Yang T."/>
            <person name="Ammiraju J.S.S."/>
            <person name="Engler F."/>
            <person name="Soderlund C."/>
            <person name="Wing R.A."/>
            <person name="Palmer L.E."/>
            <person name="de la Bastide M."/>
            <person name="Spiegel L."/>
            <person name="Nascimento L."/>
            <person name="Zutavern T."/>
            <person name="O'Shaughnessy A."/>
            <person name="Dike S."/>
            <person name="Dedhia N."/>
            <person name="Preston R."/>
            <person name="Balija V."/>
            <person name="McCombie W.R."/>
            <person name="Chow T."/>
            <person name="Chen H."/>
            <person name="Chung M."/>
            <person name="Chen C."/>
            <person name="Shaw J."/>
            <person name="Wu H."/>
            <person name="Hsiao K."/>
            <person name="Chao Y."/>
            <person name="Chu M."/>
            <person name="Cheng C."/>
            <person name="Hour A."/>
            <person name="Lee P."/>
            <person name="Lin S."/>
            <person name="Lin Y."/>
            <person name="Liou J."/>
            <person name="Liu S."/>
            <person name="Hsing Y."/>
            <person name="Raghuvanshi S."/>
            <person name="Mohanty A."/>
            <person name="Bharti A.K."/>
            <person name="Gaur A."/>
            <person name="Gupta V."/>
            <person name="Kumar D."/>
            <person name="Ravi V."/>
            <person name="Vij S."/>
            <person name="Kapur A."/>
            <person name="Khurana P."/>
            <person name="Khurana P."/>
            <person name="Khurana J.P."/>
            <person name="Tyagi A.K."/>
            <person name="Gaikwad K."/>
            <person name="Singh A."/>
            <person name="Dalal V."/>
            <person name="Srivastava S."/>
            <person name="Dixit A."/>
            <person name="Pal A.K."/>
            <person name="Ghazi I.A."/>
            <person name="Yadav M."/>
            <person name="Pandit A."/>
            <person name="Bhargava A."/>
            <person name="Sureshbabu K."/>
            <person name="Batra K."/>
            <person name="Sharma T.R."/>
            <person name="Mohapatra T."/>
            <person name="Singh N.K."/>
            <person name="Messing J."/>
            <person name="Nelson A.B."/>
            <person name="Fuks G."/>
            <person name="Kavchok S."/>
            <person name="Keizer G."/>
            <person name="Linton E."/>
            <person name="Llaca V."/>
            <person name="Song R."/>
            <person name="Tanyolac B."/>
            <person name="Young S."/>
            <person name="Ho-Il K."/>
            <person name="Hahn J.H."/>
            <person name="Sangsakoo G."/>
            <person name="Vanavichit A."/>
            <person name="de Mattos Luiz.A.T."/>
            <person name="Zimmer P.D."/>
            <person name="Malone G."/>
            <person name="Dellagostin O."/>
            <person name="de Oliveira A.C."/>
            <person name="Bevan M."/>
            <person name="Bancroft I."/>
            <person name="Minx P."/>
            <person name="Cordum H."/>
            <person name="Wilson R."/>
            <person name="Cheng Z."/>
            <person name="Jin W."/>
            <person name="Jiang J."/>
            <person name="Leong S.A."/>
            <person name="Iwama H."/>
            <person name="Gojobori T."/>
            <person name="Itoh T."/>
            <person name="Niimura Y."/>
            <person name="Fujii Y."/>
            <person name="Habara T."/>
            <person name="Sakai H."/>
            <person name="Sato Y."/>
            <person name="Wilson G."/>
            <person name="Kumar K."/>
            <person name="McCouch S."/>
            <person name="Juretic N."/>
            <person name="Hoen D."/>
            <person name="Wright S."/>
            <person name="Bruskiewich R."/>
            <person name="Bureau T."/>
            <person name="Miyao A."/>
            <person name="Hirochika H."/>
            <person name="Nishikawa T."/>
            <person name="Kadowaki K."/>
            <person name="Sugiura M."/>
            <person name="Burr B."/>
            <person name="Sasaki T."/>
        </authorList>
    </citation>
    <scope>NUCLEOTIDE SEQUENCE [LARGE SCALE GENOMIC DNA]</scope>
    <source>
        <strain evidence="2">cv. Nipponbare</strain>
    </source>
</reference>
<sequence length="17" mass="2111">RYIKYDHPYIRGCNLAE</sequence>